<keyword evidence="2" id="KW-0808">Transferase</keyword>
<dbReference type="Gene3D" id="3.40.50.150">
    <property type="entry name" value="Vaccinia Virus protein VP39"/>
    <property type="match status" value="1"/>
</dbReference>
<accession>A0A1H5ELH5</accession>
<evidence type="ECO:0000259" key="1">
    <source>
        <dbReference type="Pfam" id="PF05050"/>
    </source>
</evidence>
<dbReference type="Proteomes" id="UP000198992">
    <property type="component" value="Unassembled WGS sequence"/>
</dbReference>
<evidence type="ECO:0000313" key="2">
    <source>
        <dbReference type="EMBL" id="SED91929.1"/>
    </source>
</evidence>
<dbReference type="OrthoDB" id="9814604at2"/>
<dbReference type="InterPro" id="IPR029063">
    <property type="entry name" value="SAM-dependent_MTases_sf"/>
</dbReference>
<reference evidence="2 3" key="1">
    <citation type="submission" date="2016-10" db="EMBL/GenBank/DDBJ databases">
        <authorList>
            <person name="de Groot N.N."/>
        </authorList>
    </citation>
    <scope>NUCLEOTIDE SEQUENCE [LARGE SCALE GENOMIC DNA]</scope>
    <source>
        <strain evidence="2 3">MT12</strain>
    </source>
</reference>
<dbReference type="RefSeq" id="WP_092123417.1">
    <property type="nucleotide sequence ID" value="NZ_FNTH01000001.1"/>
</dbReference>
<dbReference type="AlphaFoldDB" id="A0A1H5ELH5"/>
<dbReference type="InterPro" id="IPR052514">
    <property type="entry name" value="SAM-dependent_MTase"/>
</dbReference>
<organism evidence="2 3">
    <name type="scientific">Bradyrhizobium erythrophlei</name>
    <dbReference type="NCBI Taxonomy" id="1437360"/>
    <lineage>
        <taxon>Bacteria</taxon>
        <taxon>Pseudomonadati</taxon>
        <taxon>Pseudomonadota</taxon>
        <taxon>Alphaproteobacteria</taxon>
        <taxon>Hyphomicrobiales</taxon>
        <taxon>Nitrobacteraceae</taxon>
        <taxon>Bradyrhizobium</taxon>
    </lineage>
</organism>
<keyword evidence="2" id="KW-0489">Methyltransferase</keyword>
<proteinExistence type="predicted"/>
<dbReference type="SUPFAM" id="SSF53335">
    <property type="entry name" value="S-adenosyl-L-methionine-dependent methyltransferases"/>
    <property type="match status" value="1"/>
</dbReference>
<dbReference type="InterPro" id="IPR006342">
    <property type="entry name" value="FkbM_mtfrase"/>
</dbReference>
<dbReference type="GO" id="GO:0008168">
    <property type="term" value="F:methyltransferase activity"/>
    <property type="evidence" value="ECO:0007669"/>
    <property type="project" value="UniProtKB-KW"/>
</dbReference>
<gene>
    <name evidence="2" type="ORF">SAMN05444164_6287</name>
</gene>
<dbReference type="EMBL" id="FNTH01000001">
    <property type="protein sequence ID" value="SED91929.1"/>
    <property type="molecule type" value="Genomic_DNA"/>
</dbReference>
<dbReference type="Pfam" id="PF05050">
    <property type="entry name" value="Methyltransf_21"/>
    <property type="match status" value="1"/>
</dbReference>
<evidence type="ECO:0000313" key="3">
    <source>
        <dbReference type="Proteomes" id="UP000198992"/>
    </source>
</evidence>
<dbReference type="PANTHER" id="PTHR34203:SF15">
    <property type="entry name" value="SLL1173 PROTEIN"/>
    <property type="match status" value="1"/>
</dbReference>
<dbReference type="GO" id="GO:0032259">
    <property type="term" value="P:methylation"/>
    <property type="evidence" value="ECO:0007669"/>
    <property type="project" value="UniProtKB-KW"/>
</dbReference>
<feature type="domain" description="Methyltransferase FkbM" evidence="1">
    <location>
        <begin position="74"/>
        <end position="240"/>
    </location>
</feature>
<sequence length="267" mass="29166">MSRNPSKVPFVIAASAHGPLIVNRLDYHTAGDHIFGVGIQILEHGAFDVTEIELTKGLLALRRTYRGDGVVAIDCGANIGVHTIEWSKHMDGWGSVLAIEAQERVYYALAGNIAINNCFNARAMHAVISSETGKTWVPTLSHQEPASFGSLEVTQRPGTEQIGQKIDYSQAKGSETTMITLDSLNLSRCDLIKIDVEGMELKVLEGASATIRQHHPVIHAEFIKTDKAALVRKLNDHGYRTYDAGQNCLAIHESDPTLSHVESRTTS</sequence>
<protein>
    <submittedName>
        <fullName evidence="2">Methyltransferase, FkbM family</fullName>
    </submittedName>
</protein>
<dbReference type="PANTHER" id="PTHR34203">
    <property type="entry name" value="METHYLTRANSFERASE, FKBM FAMILY PROTEIN"/>
    <property type="match status" value="1"/>
</dbReference>
<name>A0A1H5ELH5_9BRAD</name>
<dbReference type="NCBIfam" id="TIGR01444">
    <property type="entry name" value="fkbM_fam"/>
    <property type="match status" value="1"/>
</dbReference>